<feature type="domain" description="Histidine kinase/HSP90-like ATPase" evidence="6">
    <location>
        <begin position="308"/>
        <end position="393"/>
    </location>
</feature>
<dbReference type="Pfam" id="PF02518">
    <property type="entry name" value="HATPase_c"/>
    <property type="match status" value="1"/>
</dbReference>
<evidence type="ECO:0000256" key="5">
    <source>
        <dbReference type="SAM" id="Phobius"/>
    </source>
</evidence>
<gene>
    <name evidence="7" type="ORF">IOE58_11815</name>
</gene>
<dbReference type="PANTHER" id="PTHR24421:SF63">
    <property type="entry name" value="SENSOR HISTIDINE KINASE DESK"/>
    <property type="match status" value="1"/>
</dbReference>
<evidence type="ECO:0000313" key="7">
    <source>
        <dbReference type="EMBL" id="MBE9404837.1"/>
    </source>
</evidence>
<feature type="transmembrane region" description="Helical" evidence="5">
    <location>
        <begin position="105"/>
        <end position="130"/>
    </location>
</feature>
<evidence type="ECO:0000256" key="4">
    <source>
        <dbReference type="SAM" id="MobiDB-lite"/>
    </source>
</evidence>
<keyword evidence="5" id="KW-0472">Membrane</keyword>
<protein>
    <submittedName>
        <fullName evidence="7">Sensor histidine kinase</fullName>
    </submittedName>
</protein>
<organism evidence="7 8">
    <name type="scientific">Brachybacterium epidermidis</name>
    <dbReference type="NCBI Taxonomy" id="2781983"/>
    <lineage>
        <taxon>Bacteria</taxon>
        <taxon>Bacillati</taxon>
        <taxon>Actinomycetota</taxon>
        <taxon>Actinomycetes</taxon>
        <taxon>Micrococcales</taxon>
        <taxon>Dermabacteraceae</taxon>
        <taxon>Brachybacterium</taxon>
    </lineage>
</organism>
<keyword evidence="5" id="KW-1133">Transmembrane helix</keyword>
<accession>A0ABR9W312</accession>
<dbReference type="EMBL" id="JADEYR010000015">
    <property type="protein sequence ID" value="MBE9404837.1"/>
    <property type="molecule type" value="Genomic_DNA"/>
</dbReference>
<sequence>MTAMDTTDETSGPRWAGMAQAADPAIAEDAPARSLHPAEIHRAAVESGAVPFSLPPTVFLLLPIVFAWIQAPGIGAAVATGMLLVYGVLFVYASGIALYPQPVRLVWFALMTALVLALIPVIGENVLFMVMFQAMTHVILLPWRWAVPTMVVMCVAVAGIAAWLGVYFAVMLAVMGLAMSWGIGHGIQQQVLQEKLDAAERRNAALAVAAERERIGRDLHDILGHSLTSATVSAQLAQRLLDTDPAAAHEQLAHIESTLRQSLADVRATASGMQTVRAATEIASARSVLAAVGIDAQVPSALPTLDDQRAELFGYVVREAVTNIVRHARAEHARITISEDEVSISDDGVGIPEGTGRTGLRGLEQRVADAGGALAVESSPAGTTVTATMGPALASPRPGSPKETL</sequence>
<dbReference type="SMART" id="SM00387">
    <property type="entry name" value="HATPase_c"/>
    <property type="match status" value="1"/>
</dbReference>
<comment type="caution">
    <text evidence="7">The sequence shown here is derived from an EMBL/GenBank/DDBJ whole genome shotgun (WGS) entry which is preliminary data.</text>
</comment>
<keyword evidence="2 7" id="KW-0418">Kinase</keyword>
<dbReference type="Proteomes" id="UP000644727">
    <property type="component" value="Unassembled WGS sequence"/>
</dbReference>
<feature type="transmembrane region" description="Helical" evidence="5">
    <location>
        <begin position="76"/>
        <end position="99"/>
    </location>
</feature>
<dbReference type="Pfam" id="PF07730">
    <property type="entry name" value="HisKA_3"/>
    <property type="match status" value="1"/>
</dbReference>
<keyword evidence="5" id="KW-0812">Transmembrane</keyword>
<dbReference type="GO" id="GO:0016301">
    <property type="term" value="F:kinase activity"/>
    <property type="evidence" value="ECO:0007669"/>
    <property type="project" value="UniProtKB-KW"/>
</dbReference>
<dbReference type="InterPro" id="IPR011712">
    <property type="entry name" value="Sig_transdc_His_kin_sub3_dim/P"/>
</dbReference>
<evidence type="ECO:0000256" key="1">
    <source>
        <dbReference type="ARBA" id="ARBA00022679"/>
    </source>
</evidence>
<evidence type="ECO:0000256" key="2">
    <source>
        <dbReference type="ARBA" id="ARBA00022777"/>
    </source>
</evidence>
<dbReference type="SUPFAM" id="SSF55874">
    <property type="entry name" value="ATPase domain of HSP90 chaperone/DNA topoisomerase II/histidine kinase"/>
    <property type="match status" value="1"/>
</dbReference>
<dbReference type="CDD" id="cd16917">
    <property type="entry name" value="HATPase_UhpB-NarQ-NarX-like"/>
    <property type="match status" value="1"/>
</dbReference>
<dbReference type="Gene3D" id="3.30.565.10">
    <property type="entry name" value="Histidine kinase-like ATPase, C-terminal domain"/>
    <property type="match status" value="1"/>
</dbReference>
<dbReference type="InterPro" id="IPR050482">
    <property type="entry name" value="Sensor_HK_TwoCompSys"/>
</dbReference>
<proteinExistence type="predicted"/>
<feature type="transmembrane region" description="Helical" evidence="5">
    <location>
        <begin position="49"/>
        <end position="69"/>
    </location>
</feature>
<name>A0ABR9W312_9MICO</name>
<evidence type="ECO:0000259" key="6">
    <source>
        <dbReference type="SMART" id="SM00387"/>
    </source>
</evidence>
<keyword evidence="3" id="KW-0902">Two-component regulatory system</keyword>
<evidence type="ECO:0000313" key="8">
    <source>
        <dbReference type="Proteomes" id="UP000644727"/>
    </source>
</evidence>
<keyword evidence="8" id="KW-1185">Reference proteome</keyword>
<evidence type="ECO:0000256" key="3">
    <source>
        <dbReference type="ARBA" id="ARBA00023012"/>
    </source>
</evidence>
<dbReference type="Gene3D" id="1.20.5.1930">
    <property type="match status" value="1"/>
</dbReference>
<reference evidence="7 8" key="1">
    <citation type="submission" date="2020-10" db="EMBL/GenBank/DDBJ databases">
        <title>Draft genome and description of Brachybacterium epidermidis sp nov.</title>
        <authorList>
            <person name="Boxberger M."/>
            <person name="La Scola B."/>
        </authorList>
    </citation>
    <scope>NUCLEOTIDE SEQUENCE [LARGE SCALE GENOMIC DNA]</scope>
    <source>
        <strain evidence="7 8">Marseille-Q2903</strain>
    </source>
</reference>
<feature type="transmembrane region" description="Helical" evidence="5">
    <location>
        <begin position="150"/>
        <end position="183"/>
    </location>
</feature>
<dbReference type="InterPro" id="IPR003594">
    <property type="entry name" value="HATPase_dom"/>
</dbReference>
<dbReference type="InterPro" id="IPR036890">
    <property type="entry name" value="HATPase_C_sf"/>
</dbReference>
<feature type="region of interest" description="Disordered" evidence="4">
    <location>
        <begin position="375"/>
        <end position="405"/>
    </location>
</feature>
<keyword evidence="1" id="KW-0808">Transferase</keyword>
<dbReference type="PANTHER" id="PTHR24421">
    <property type="entry name" value="NITRATE/NITRITE SENSOR PROTEIN NARX-RELATED"/>
    <property type="match status" value="1"/>
</dbReference>